<dbReference type="Proteomes" id="UP001195483">
    <property type="component" value="Unassembled WGS sequence"/>
</dbReference>
<sequence length="501" mass="58277">MNVFKLSATIKVHTGNYNYTFLDREEIPMAGEVFWPYLLLLILALTRVHTQYIYDPLPKGWEKFCSIDGTRTYRSEFTPNLVMTLIRCNKMSEHSGIWRLDTLRETMKKATDEYAIDLHCAGEANISLPWPIKIFKVYELNVYGCKVTDFLEEHNSNIINIIPDSLRVLRLVDTDISVRIKTFIKTIQKVKNISKEFDCGHEDTIEILTRSNISYSFINDIDTVIDGLLTLGAQFMQDTKEVKHKCIFSRLTELQDVHETSLSKYHLKLLLDNSVHRELRMYNLSHNYISDLDGYILEWSTHFPKLEMLDLSHNDISQLHKFKIPLTSHATTINLQYNNISMVTVDDLKQLKKMSNVTIDLQKNPLICNCDRRVKDLISFINNDEDLNTPEFSNYQYIKYMECSSPKTLEGTKLYKLRINDLECGSTQEKEYFIIPIICLTVFAVVCLSVVVILVKYCKKVRITQFHITLPCQSASVLEEKFTMHPIAVWMSNWLISSLKK</sequence>
<evidence type="ECO:0000256" key="1">
    <source>
        <dbReference type="ARBA" id="ARBA00022614"/>
    </source>
</evidence>
<dbReference type="InterPro" id="IPR001611">
    <property type="entry name" value="Leu-rich_rpt"/>
</dbReference>
<reference evidence="5" key="2">
    <citation type="journal article" date="2021" name="Genome Biol. Evol.">
        <title>Developing a high-quality reference genome for a parasitic bivalve with doubly uniparental inheritance (Bivalvia: Unionida).</title>
        <authorList>
            <person name="Smith C.H."/>
        </authorList>
    </citation>
    <scope>NUCLEOTIDE SEQUENCE</scope>
    <source>
        <strain evidence="5">CHS0354</strain>
        <tissue evidence="5">Mantle</tissue>
    </source>
</reference>
<dbReference type="GO" id="GO:0005886">
    <property type="term" value="C:plasma membrane"/>
    <property type="evidence" value="ECO:0007669"/>
    <property type="project" value="TreeGrafter"/>
</dbReference>
<dbReference type="EMBL" id="JAEAOA010002358">
    <property type="protein sequence ID" value="KAK3603871.1"/>
    <property type="molecule type" value="Genomic_DNA"/>
</dbReference>
<evidence type="ECO:0000256" key="2">
    <source>
        <dbReference type="ARBA" id="ARBA00022729"/>
    </source>
</evidence>
<keyword evidence="6" id="KW-1185">Reference proteome</keyword>
<evidence type="ECO:0000256" key="3">
    <source>
        <dbReference type="ARBA" id="ARBA00022737"/>
    </source>
</evidence>
<evidence type="ECO:0000313" key="6">
    <source>
        <dbReference type="Proteomes" id="UP001195483"/>
    </source>
</evidence>
<comment type="caution">
    <text evidence="5">The sequence shown here is derived from an EMBL/GenBank/DDBJ whole genome shotgun (WGS) entry which is preliminary data.</text>
</comment>
<dbReference type="InterPro" id="IPR050541">
    <property type="entry name" value="LRR_TM_domain-containing"/>
</dbReference>
<keyword evidence="3" id="KW-0677">Repeat</keyword>
<protein>
    <submittedName>
        <fullName evidence="5">Uncharacterized protein</fullName>
    </submittedName>
</protein>
<accession>A0AAE0W714</accession>
<feature type="transmembrane region" description="Helical" evidence="4">
    <location>
        <begin position="432"/>
        <end position="455"/>
    </location>
</feature>
<proteinExistence type="predicted"/>
<name>A0AAE0W714_9BIVA</name>
<reference evidence="5" key="1">
    <citation type="journal article" date="2021" name="Genome Biol. Evol.">
        <title>A High-Quality Reference Genome for a Parasitic Bivalve with Doubly Uniparental Inheritance (Bivalvia: Unionida).</title>
        <authorList>
            <person name="Smith C.H."/>
        </authorList>
    </citation>
    <scope>NUCLEOTIDE SEQUENCE</scope>
    <source>
        <strain evidence="5">CHS0354</strain>
    </source>
</reference>
<keyword evidence="2" id="KW-0732">Signal</keyword>
<dbReference type="PROSITE" id="PS51450">
    <property type="entry name" value="LRR"/>
    <property type="match status" value="1"/>
</dbReference>
<reference evidence="5" key="3">
    <citation type="submission" date="2023-05" db="EMBL/GenBank/DDBJ databases">
        <authorList>
            <person name="Smith C.H."/>
        </authorList>
    </citation>
    <scope>NUCLEOTIDE SEQUENCE</scope>
    <source>
        <strain evidence="5">CHS0354</strain>
        <tissue evidence="5">Mantle</tissue>
    </source>
</reference>
<gene>
    <name evidence="5" type="ORF">CHS0354_042879</name>
</gene>
<dbReference type="InterPro" id="IPR032675">
    <property type="entry name" value="LRR_dom_sf"/>
</dbReference>
<dbReference type="PANTHER" id="PTHR24369">
    <property type="entry name" value="ANTIGEN BSP, PUTATIVE-RELATED"/>
    <property type="match status" value="1"/>
</dbReference>
<keyword evidence="1" id="KW-0433">Leucine-rich repeat</keyword>
<evidence type="ECO:0000313" key="5">
    <source>
        <dbReference type="EMBL" id="KAK3603871.1"/>
    </source>
</evidence>
<dbReference type="AlphaFoldDB" id="A0AAE0W714"/>
<keyword evidence="4" id="KW-0812">Transmembrane</keyword>
<evidence type="ECO:0000256" key="4">
    <source>
        <dbReference type="SAM" id="Phobius"/>
    </source>
</evidence>
<dbReference type="PANTHER" id="PTHR24369:SF210">
    <property type="entry name" value="CHAOPTIN-RELATED"/>
    <property type="match status" value="1"/>
</dbReference>
<keyword evidence="4" id="KW-1133">Transmembrane helix</keyword>
<dbReference type="Gene3D" id="3.80.10.10">
    <property type="entry name" value="Ribonuclease Inhibitor"/>
    <property type="match status" value="1"/>
</dbReference>
<organism evidence="5 6">
    <name type="scientific">Potamilus streckersoni</name>
    <dbReference type="NCBI Taxonomy" id="2493646"/>
    <lineage>
        <taxon>Eukaryota</taxon>
        <taxon>Metazoa</taxon>
        <taxon>Spiralia</taxon>
        <taxon>Lophotrochozoa</taxon>
        <taxon>Mollusca</taxon>
        <taxon>Bivalvia</taxon>
        <taxon>Autobranchia</taxon>
        <taxon>Heteroconchia</taxon>
        <taxon>Palaeoheterodonta</taxon>
        <taxon>Unionida</taxon>
        <taxon>Unionoidea</taxon>
        <taxon>Unionidae</taxon>
        <taxon>Ambleminae</taxon>
        <taxon>Lampsilini</taxon>
        <taxon>Potamilus</taxon>
    </lineage>
</organism>
<keyword evidence="4" id="KW-0472">Membrane</keyword>
<dbReference type="SUPFAM" id="SSF52075">
    <property type="entry name" value="Outer arm dynein light chain 1"/>
    <property type="match status" value="1"/>
</dbReference>